<evidence type="ECO:0000256" key="4">
    <source>
        <dbReference type="SAM" id="MobiDB-lite"/>
    </source>
</evidence>
<reference evidence="6 7" key="1">
    <citation type="submission" date="2019-04" db="EMBL/GenBank/DDBJ databases">
        <title>The sequence and de novo assembly of Takifugu bimaculatus genome using PacBio and Hi-C technologies.</title>
        <authorList>
            <person name="Xu P."/>
            <person name="Liu B."/>
            <person name="Zhou Z."/>
        </authorList>
    </citation>
    <scope>NUCLEOTIDE SEQUENCE [LARGE SCALE GENOMIC DNA]</scope>
    <source>
        <strain evidence="6">TB-2018</strain>
        <tissue evidence="6">Muscle</tissue>
    </source>
</reference>
<evidence type="ECO:0000256" key="1">
    <source>
        <dbReference type="ARBA" id="ARBA00008361"/>
    </source>
</evidence>
<protein>
    <recommendedName>
        <fullName evidence="5">THUMP domain-containing protein</fullName>
    </recommendedName>
</protein>
<dbReference type="Pfam" id="PF01170">
    <property type="entry name" value="UPF0020"/>
    <property type="match status" value="1"/>
</dbReference>
<comment type="caution">
    <text evidence="6">The sequence shown here is derived from an EMBL/GenBank/DDBJ whole genome shotgun (WGS) entry which is preliminary data.</text>
</comment>
<dbReference type="CDD" id="cd02440">
    <property type="entry name" value="AdoMet_MTases"/>
    <property type="match status" value="1"/>
</dbReference>
<dbReference type="SUPFAM" id="SSF53335">
    <property type="entry name" value="S-adenosyl-L-methionine-dependent methyltransferases"/>
    <property type="match status" value="1"/>
</dbReference>
<organism evidence="6 7">
    <name type="scientific">Takifugu bimaculatus</name>
    <dbReference type="NCBI Taxonomy" id="433685"/>
    <lineage>
        <taxon>Eukaryota</taxon>
        <taxon>Metazoa</taxon>
        <taxon>Chordata</taxon>
        <taxon>Craniata</taxon>
        <taxon>Vertebrata</taxon>
        <taxon>Euteleostomi</taxon>
        <taxon>Actinopterygii</taxon>
        <taxon>Neopterygii</taxon>
        <taxon>Teleostei</taxon>
        <taxon>Neoteleostei</taxon>
        <taxon>Acanthomorphata</taxon>
        <taxon>Eupercaria</taxon>
        <taxon>Tetraodontiformes</taxon>
        <taxon>Tetradontoidea</taxon>
        <taxon>Tetraodontidae</taxon>
        <taxon>Takifugu</taxon>
    </lineage>
</organism>
<dbReference type="CDD" id="cd11715">
    <property type="entry name" value="THUMP_AdoMetMT"/>
    <property type="match status" value="2"/>
</dbReference>
<dbReference type="SUPFAM" id="SSF143437">
    <property type="entry name" value="THUMP domain-like"/>
    <property type="match status" value="1"/>
</dbReference>
<evidence type="ECO:0000256" key="3">
    <source>
        <dbReference type="PROSITE-ProRule" id="PRU00529"/>
    </source>
</evidence>
<dbReference type="EMBL" id="SWLE01000005">
    <property type="protein sequence ID" value="TNM99484.1"/>
    <property type="molecule type" value="Genomic_DNA"/>
</dbReference>
<evidence type="ECO:0000313" key="6">
    <source>
        <dbReference type="EMBL" id="TNM99484.1"/>
    </source>
</evidence>
<dbReference type="GO" id="GO:0016423">
    <property type="term" value="F:tRNA (guanine) methyltransferase activity"/>
    <property type="evidence" value="ECO:0007669"/>
    <property type="project" value="TreeGrafter"/>
</dbReference>
<dbReference type="GO" id="GO:0043527">
    <property type="term" value="C:tRNA methyltransferase complex"/>
    <property type="evidence" value="ECO:0007669"/>
    <property type="project" value="UniProtKB-ARBA"/>
</dbReference>
<dbReference type="PANTHER" id="PTHR14911">
    <property type="entry name" value="THUMP DOMAIN-CONTAINING"/>
    <property type="match status" value="1"/>
</dbReference>
<gene>
    <name evidence="6" type="ORF">fugu_012517</name>
</gene>
<dbReference type="Proteomes" id="UP000516260">
    <property type="component" value="Chromosome 13"/>
</dbReference>
<dbReference type="InterPro" id="IPR029063">
    <property type="entry name" value="SAM-dependent_MTases_sf"/>
</dbReference>
<feature type="domain" description="THUMP" evidence="5">
    <location>
        <begin position="152"/>
        <end position="272"/>
    </location>
</feature>
<dbReference type="PROSITE" id="PS51165">
    <property type="entry name" value="THUMP"/>
    <property type="match status" value="1"/>
</dbReference>
<feature type="compositionally biased region" description="Basic and acidic residues" evidence="4">
    <location>
        <begin position="128"/>
        <end position="140"/>
    </location>
</feature>
<keyword evidence="3" id="KW-0694">RNA-binding</keyword>
<feature type="region of interest" description="Disordered" evidence="4">
    <location>
        <begin position="128"/>
        <end position="201"/>
    </location>
</feature>
<keyword evidence="7" id="KW-1185">Reference proteome</keyword>
<dbReference type="GO" id="GO:0030488">
    <property type="term" value="P:tRNA methylation"/>
    <property type="evidence" value="ECO:0007669"/>
    <property type="project" value="TreeGrafter"/>
</dbReference>
<dbReference type="PANTHER" id="PTHR14911:SF1">
    <property type="entry name" value="THUMP DOMAIN-CONTAINING PROTEIN 2"/>
    <property type="match status" value="1"/>
</dbReference>
<feature type="compositionally biased region" description="Polar residues" evidence="4">
    <location>
        <begin position="163"/>
        <end position="179"/>
    </location>
</feature>
<comment type="similarity">
    <text evidence="1">Belongs to the methyltransferase superfamily.</text>
</comment>
<name>A0A4Z2C5K2_9TELE</name>
<evidence type="ECO:0000259" key="5">
    <source>
        <dbReference type="PROSITE" id="PS51165"/>
    </source>
</evidence>
<dbReference type="Pfam" id="PF02926">
    <property type="entry name" value="THUMP"/>
    <property type="match status" value="1"/>
</dbReference>
<dbReference type="InterPro" id="IPR004114">
    <property type="entry name" value="THUMP_dom"/>
</dbReference>
<dbReference type="InterPro" id="IPR000241">
    <property type="entry name" value="RlmKL-like_Mtase"/>
</dbReference>
<keyword evidence="2" id="KW-0489">Methyltransferase</keyword>
<proteinExistence type="inferred from homology"/>
<accession>A0A4Z2C5K2</accession>
<sequence length="516" mass="57255">MAESKNDGNLIRYYCTAGKGMELFLLEELKKNLAAEDVYQIPGKVIFSSTADVNRLCQLKAAERIFLFLKQDHPVSITAKTNPAKAASALQSRLLGDIEQWTSAVRTWTRLQREMVYRSYPVTLSKGSTREDSVVQKRNEPSGTGKKRKRDDDVDEEKWTFPPQENTSGIRNRHNTLTDQSKDDAKKANTSGEASQIPMRLSTTQLPSAPISFRINCKCSGSLSRCFTPQEVSKVIGVGLSRHLGWKTDLKNPQLEVNIHLSDDHCLMGIPLSRLPLANRCYIKNTGLRSTIAWAIASLAQIQPGFCVLDPMCGVGTILIEAAQEHTDALFLGMDIDDGQIQRANENIEFAEVENRIHLTKASSMMIPLSDGRVDVIVCDLPFGRKFGNKVDMAAKLPLILTEMERVLCVGGTLVLLLSPQLSCLLKKLLEKSHTETSSNNDSKSQAGLQSYPPPPLPAGRVTLKIDQEIHSSPIQDPGRQTDLHTFHSSLKHQESFRVSLGLIDGIIHKYVKTII</sequence>
<dbReference type="Gene3D" id="3.30.2130.30">
    <property type="match status" value="1"/>
</dbReference>
<evidence type="ECO:0000256" key="2">
    <source>
        <dbReference type="ARBA" id="ARBA00022603"/>
    </source>
</evidence>
<keyword evidence="2" id="KW-0808">Transferase</keyword>
<dbReference type="GO" id="GO:0003723">
    <property type="term" value="F:RNA binding"/>
    <property type="evidence" value="ECO:0007669"/>
    <property type="project" value="UniProtKB-UniRule"/>
</dbReference>
<dbReference type="AlphaFoldDB" id="A0A4Z2C5K2"/>
<dbReference type="Gene3D" id="3.40.50.150">
    <property type="entry name" value="Vaccinia Virus protein VP39"/>
    <property type="match status" value="1"/>
</dbReference>
<evidence type="ECO:0000313" key="7">
    <source>
        <dbReference type="Proteomes" id="UP000516260"/>
    </source>
</evidence>
<dbReference type="FunFam" id="3.40.50.150:FF:000073">
    <property type="entry name" value="THUMP domain containing 3"/>
    <property type="match status" value="1"/>
</dbReference>